<reference evidence="3" key="1">
    <citation type="submission" date="2016-06" db="UniProtKB">
        <authorList>
            <consortium name="WormBaseParasite"/>
        </authorList>
    </citation>
    <scope>IDENTIFICATION</scope>
</reference>
<reference evidence="1 2" key="2">
    <citation type="submission" date="2018-11" db="EMBL/GenBank/DDBJ databases">
        <authorList>
            <consortium name="Pathogen Informatics"/>
        </authorList>
    </citation>
    <scope>NUCLEOTIDE SEQUENCE [LARGE SCALE GENOMIC DNA]</scope>
</reference>
<dbReference type="WBParaSite" id="SBAD_0000046901-mRNA-1">
    <property type="protein sequence ID" value="SBAD_0000046901-mRNA-1"/>
    <property type="gene ID" value="SBAD_0000046901"/>
</dbReference>
<proteinExistence type="predicted"/>
<evidence type="ECO:0000313" key="2">
    <source>
        <dbReference type="Proteomes" id="UP000270296"/>
    </source>
</evidence>
<keyword evidence="2" id="KW-1185">Reference proteome</keyword>
<evidence type="ECO:0000313" key="1">
    <source>
        <dbReference type="EMBL" id="VDO83628.1"/>
    </source>
</evidence>
<name>A0A183IA04_9BILA</name>
<accession>A0A183IA04</accession>
<gene>
    <name evidence="1" type="ORF">SBAD_LOCUS448</name>
</gene>
<sequence length="60" mass="6710">MCNVVSTESLEVNCTKKKIFQAPDSTNDPKIQWSGTAIEEVENFKFLSVVLVRDGSCDTR</sequence>
<protein>
    <submittedName>
        <fullName evidence="3">PID domain-containing protein</fullName>
    </submittedName>
</protein>
<dbReference type="Proteomes" id="UP000270296">
    <property type="component" value="Unassembled WGS sequence"/>
</dbReference>
<evidence type="ECO:0000313" key="3">
    <source>
        <dbReference type="WBParaSite" id="SBAD_0000046901-mRNA-1"/>
    </source>
</evidence>
<dbReference type="OrthoDB" id="5807916at2759"/>
<dbReference type="EMBL" id="UZAM01001142">
    <property type="protein sequence ID" value="VDO83628.1"/>
    <property type="molecule type" value="Genomic_DNA"/>
</dbReference>
<organism evidence="3">
    <name type="scientific">Soboliphyme baturini</name>
    <dbReference type="NCBI Taxonomy" id="241478"/>
    <lineage>
        <taxon>Eukaryota</taxon>
        <taxon>Metazoa</taxon>
        <taxon>Ecdysozoa</taxon>
        <taxon>Nematoda</taxon>
        <taxon>Enoplea</taxon>
        <taxon>Dorylaimia</taxon>
        <taxon>Dioctophymatida</taxon>
        <taxon>Dioctophymatoidea</taxon>
        <taxon>Soboliphymatidae</taxon>
        <taxon>Soboliphyme</taxon>
    </lineage>
</organism>
<dbReference type="AlphaFoldDB" id="A0A183IA04"/>